<reference evidence="2" key="1">
    <citation type="submission" date="2021-03" db="EMBL/GenBank/DDBJ databases">
        <title>Evolutionary innovations through gain and loss of genes in the ectomycorrhizal Boletales.</title>
        <authorList>
            <person name="Wu G."/>
            <person name="Miyauchi S."/>
            <person name="Morin E."/>
            <person name="Yang Z.-L."/>
            <person name="Xu J."/>
            <person name="Martin F.M."/>
        </authorList>
    </citation>
    <scope>NUCLEOTIDE SEQUENCE</scope>
    <source>
        <strain evidence="2">BR01</strain>
    </source>
</reference>
<dbReference type="Proteomes" id="UP000683000">
    <property type="component" value="Unassembled WGS sequence"/>
</dbReference>
<evidence type="ECO:0000313" key="2">
    <source>
        <dbReference type="EMBL" id="KAG6371476.1"/>
    </source>
</evidence>
<dbReference type="EMBL" id="JAGFBS010000034">
    <property type="protein sequence ID" value="KAG6371476.1"/>
    <property type="molecule type" value="Genomic_DNA"/>
</dbReference>
<keyword evidence="3" id="KW-1185">Reference proteome</keyword>
<accession>A0A8I3A561</accession>
<feature type="region of interest" description="Disordered" evidence="1">
    <location>
        <begin position="80"/>
        <end position="108"/>
    </location>
</feature>
<gene>
    <name evidence="2" type="ORF">JVT61DRAFT_9508</name>
</gene>
<feature type="region of interest" description="Disordered" evidence="1">
    <location>
        <begin position="333"/>
        <end position="377"/>
    </location>
</feature>
<feature type="compositionally biased region" description="Basic and acidic residues" evidence="1">
    <location>
        <begin position="358"/>
        <end position="367"/>
    </location>
</feature>
<name>A0A8I3A561_9AGAM</name>
<dbReference type="OrthoDB" id="2693043at2759"/>
<feature type="compositionally biased region" description="Polar residues" evidence="1">
    <location>
        <begin position="92"/>
        <end position="105"/>
    </location>
</feature>
<evidence type="ECO:0000256" key="1">
    <source>
        <dbReference type="SAM" id="MobiDB-lite"/>
    </source>
</evidence>
<dbReference type="AlphaFoldDB" id="A0A8I3A561"/>
<evidence type="ECO:0000313" key="3">
    <source>
        <dbReference type="Proteomes" id="UP000683000"/>
    </source>
</evidence>
<proteinExistence type="predicted"/>
<comment type="caution">
    <text evidence="2">The sequence shown here is derived from an EMBL/GenBank/DDBJ whole genome shotgun (WGS) entry which is preliminary data.</text>
</comment>
<sequence length="479" mass="52393">MCPVVAYAGPSLFPLALPVDHVPALPVVVRSTQVASDLDTNIDPVLLADDEDLYAGGASEVPPAIESCLPVTQIIPPTPFGHKSGVLHEDNTSLPQDESEPSTPISGRRSARVNKILNEGYEQLEKTLTNLVAQTSLMAQQVLDGWCKSHGHIINGTNHWNSYARYLTKNEEQECRRLGLPAETPITPTICRQLYTKFKEDNGENWQEILEIHNMLELSDSSPQTIVQCAQMFNKTCKRVMSLLDAAAAKHGLEAALVMCGKTINEDASLGFVHMMAGAKQFFDTRCHADEDTIIGHHTYSNHHVSLEIVSDAFDGQENQLIPSRDKVLNAPLLAPQHKPPPCSSGDSLVQQPPPAHTSDKAEHAQIERPGSNDDTLSYIKTSITSVIKEAGGDTSKFKPGSFPWTSLATILAEQGLVMRGWPTLVRMPGEQRGQTARTKGITVLKKAEQRALYDALENTDISVTRVEGRDEQSESSNV</sequence>
<protein>
    <submittedName>
        <fullName evidence="2">Uncharacterized protein</fullName>
    </submittedName>
</protein>
<organism evidence="2 3">
    <name type="scientific">Boletus reticuloceps</name>
    <dbReference type="NCBI Taxonomy" id="495285"/>
    <lineage>
        <taxon>Eukaryota</taxon>
        <taxon>Fungi</taxon>
        <taxon>Dikarya</taxon>
        <taxon>Basidiomycota</taxon>
        <taxon>Agaricomycotina</taxon>
        <taxon>Agaricomycetes</taxon>
        <taxon>Agaricomycetidae</taxon>
        <taxon>Boletales</taxon>
        <taxon>Boletineae</taxon>
        <taxon>Boletaceae</taxon>
        <taxon>Boletoideae</taxon>
        <taxon>Boletus</taxon>
    </lineage>
</organism>